<dbReference type="PROSITE" id="PS00584">
    <property type="entry name" value="PFKB_KINASES_2"/>
    <property type="match status" value="1"/>
</dbReference>
<keyword evidence="4 8" id="KW-0418">Kinase</keyword>
<accession>A0A7W9W5W8</accession>
<dbReference type="PANTHER" id="PTHR46566">
    <property type="entry name" value="1-PHOSPHOFRUCTOKINASE-RELATED"/>
    <property type="match status" value="1"/>
</dbReference>
<reference evidence="8 9" key="1">
    <citation type="submission" date="2020-08" db="EMBL/GenBank/DDBJ databases">
        <title>Genomic Encyclopedia of Type Strains, Phase IV (KMG-IV): sequencing the most valuable type-strain genomes for metagenomic binning, comparative biology and taxonomic classification.</title>
        <authorList>
            <person name="Goeker M."/>
        </authorList>
    </citation>
    <scope>NUCLEOTIDE SEQUENCE [LARGE SCALE GENOMIC DNA]</scope>
    <source>
        <strain evidence="8 9">DSM 23562</strain>
    </source>
</reference>
<dbReference type="PANTHER" id="PTHR46566:SF2">
    <property type="entry name" value="ATP-DEPENDENT 6-PHOSPHOFRUCTOKINASE ISOZYME 2"/>
    <property type="match status" value="1"/>
</dbReference>
<dbReference type="AlphaFoldDB" id="A0A7W9W5W8"/>
<evidence type="ECO:0000256" key="5">
    <source>
        <dbReference type="ARBA" id="ARBA00022840"/>
    </source>
</evidence>
<comment type="caution">
    <text evidence="8">The sequence shown here is derived from an EMBL/GenBank/DDBJ whole genome shotgun (WGS) entry which is preliminary data.</text>
</comment>
<dbReference type="Proteomes" id="UP000520814">
    <property type="component" value="Unassembled WGS sequence"/>
</dbReference>
<dbReference type="GO" id="GO:0016301">
    <property type="term" value="F:kinase activity"/>
    <property type="evidence" value="ECO:0007669"/>
    <property type="project" value="UniProtKB-KW"/>
</dbReference>
<keyword evidence="2 6" id="KW-0808">Transferase</keyword>
<organism evidence="8 9">
    <name type="scientific">Armatimonas rosea</name>
    <dbReference type="NCBI Taxonomy" id="685828"/>
    <lineage>
        <taxon>Bacteria</taxon>
        <taxon>Bacillati</taxon>
        <taxon>Armatimonadota</taxon>
        <taxon>Armatimonadia</taxon>
        <taxon>Armatimonadales</taxon>
        <taxon>Armatimonadaceae</taxon>
        <taxon>Armatimonas</taxon>
    </lineage>
</organism>
<keyword evidence="5" id="KW-0067">ATP-binding</keyword>
<dbReference type="InterPro" id="IPR029056">
    <property type="entry name" value="Ribokinase-like"/>
</dbReference>
<dbReference type="GO" id="GO:0005524">
    <property type="term" value="F:ATP binding"/>
    <property type="evidence" value="ECO:0007669"/>
    <property type="project" value="UniProtKB-KW"/>
</dbReference>
<dbReference type="InterPro" id="IPR011611">
    <property type="entry name" value="PfkB_dom"/>
</dbReference>
<evidence type="ECO:0000313" key="8">
    <source>
        <dbReference type="EMBL" id="MBB6050869.1"/>
    </source>
</evidence>
<keyword evidence="3" id="KW-0547">Nucleotide-binding</keyword>
<dbReference type="GO" id="GO:0016773">
    <property type="term" value="F:phosphotransferase activity, alcohol group as acceptor"/>
    <property type="evidence" value="ECO:0007669"/>
    <property type="project" value="InterPro"/>
</dbReference>
<dbReference type="InterPro" id="IPR017583">
    <property type="entry name" value="Tagatose/fructose_Pkinase"/>
</dbReference>
<evidence type="ECO:0000256" key="3">
    <source>
        <dbReference type="ARBA" id="ARBA00022741"/>
    </source>
</evidence>
<evidence type="ECO:0000256" key="1">
    <source>
        <dbReference type="ARBA" id="ARBA00010688"/>
    </source>
</evidence>
<evidence type="ECO:0000259" key="7">
    <source>
        <dbReference type="Pfam" id="PF00294"/>
    </source>
</evidence>
<dbReference type="InterPro" id="IPR002173">
    <property type="entry name" value="Carboh/pur_kinase_PfkB_CS"/>
</dbReference>
<evidence type="ECO:0000256" key="2">
    <source>
        <dbReference type="ARBA" id="ARBA00022679"/>
    </source>
</evidence>
<evidence type="ECO:0000256" key="6">
    <source>
        <dbReference type="PIRNR" id="PIRNR000535"/>
    </source>
</evidence>
<dbReference type="Pfam" id="PF00294">
    <property type="entry name" value="PfkB"/>
    <property type="match status" value="1"/>
</dbReference>
<dbReference type="Gene3D" id="3.40.1190.20">
    <property type="match status" value="1"/>
</dbReference>
<proteinExistence type="inferred from homology"/>
<dbReference type="PIRSF" id="PIRSF000535">
    <property type="entry name" value="1PFK/6PFK/LacC"/>
    <property type="match status" value="1"/>
</dbReference>
<evidence type="ECO:0000313" key="9">
    <source>
        <dbReference type="Proteomes" id="UP000520814"/>
    </source>
</evidence>
<dbReference type="RefSeq" id="WP_184196596.1">
    <property type="nucleotide sequence ID" value="NZ_JACHGW010000002.1"/>
</dbReference>
<feature type="domain" description="Carbohydrate kinase PfkB" evidence="7">
    <location>
        <begin position="17"/>
        <end position="281"/>
    </location>
</feature>
<evidence type="ECO:0000256" key="4">
    <source>
        <dbReference type="ARBA" id="ARBA00022777"/>
    </source>
</evidence>
<name>A0A7W9W5W8_ARMRO</name>
<protein>
    <submittedName>
        <fullName evidence="8">1-phosphofructokinase family hexose kinase</fullName>
    </submittedName>
</protein>
<gene>
    <name evidence="8" type="ORF">HNQ39_002660</name>
</gene>
<sequence>MTLCLGLTPTVQRTQRFASLTLGEVNRATETLTTASGKAVNVARVLDTLGARVCLIQPLGGDSGRYVHKSLPFSQEIVWVEDDAPTRTCCTLLSGAQTTELVEEAPSLSEADLERLFAAVVRQLVGEHLLILSGSLPPGTPPDFYARLCAVSSVPVVLDAQKEPLRLALAERPYLVKPNRQETIAALGLPPDTSALACAQALCAAGAQNALVSEGKAGAVLLTPQRAWRIVPPELAPVNPIGSGDSLLAGLVFSHFVGRQTLVEGACYGTACAAANCLTATSGVIEPTTANQLRPQVVLKPVQ</sequence>
<dbReference type="GO" id="GO:0005975">
    <property type="term" value="P:carbohydrate metabolic process"/>
    <property type="evidence" value="ECO:0007669"/>
    <property type="project" value="InterPro"/>
</dbReference>
<comment type="similarity">
    <text evidence="1">Belongs to the carbohydrate kinase PfkB family.</text>
</comment>
<keyword evidence="9" id="KW-1185">Reference proteome</keyword>
<dbReference type="EMBL" id="JACHGW010000002">
    <property type="protein sequence ID" value="MBB6050869.1"/>
    <property type="molecule type" value="Genomic_DNA"/>
</dbReference>
<dbReference type="SUPFAM" id="SSF53613">
    <property type="entry name" value="Ribokinase-like"/>
    <property type="match status" value="1"/>
</dbReference>